<evidence type="ECO:0000313" key="5">
    <source>
        <dbReference type="EMBL" id="GFR63758.1"/>
    </source>
</evidence>
<dbReference type="Proteomes" id="UP000762676">
    <property type="component" value="Unassembled WGS sequence"/>
</dbReference>
<dbReference type="Gene3D" id="3.10.100.10">
    <property type="entry name" value="Mannose-Binding Protein A, subunit A"/>
    <property type="match status" value="1"/>
</dbReference>
<dbReference type="InterPro" id="IPR016186">
    <property type="entry name" value="C-type_lectin-like/link_sf"/>
</dbReference>
<dbReference type="PANTHER" id="PTHR22799">
    <property type="entry name" value="TETRANECTIN-RELATED"/>
    <property type="match status" value="1"/>
</dbReference>
<dbReference type="InterPro" id="IPR051663">
    <property type="entry name" value="CLec_Tetranectin-domain"/>
</dbReference>
<name>A0AAV4ERI6_9GAST</name>
<dbReference type="PROSITE" id="PS00615">
    <property type="entry name" value="C_TYPE_LECTIN_1"/>
    <property type="match status" value="1"/>
</dbReference>
<dbReference type="AlphaFoldDB" id="A0AAV4ERI6"/>
<dbReference type="SUPFAM" id="SSF56436">
    <property type="entry name" value="C-type lectin-like"/>
    <property type="match status" value="1"/>
</dbReference>
<accession>A0AAV4ERI6</accession>
<dbReference type="InterPro" id="IPR001304">
    <property type="entry name" value="C-type_lectin-like"/>
</dbReference>
<evidence type="ECO:0000256" key="1">
    <source>
        <dbReference type="ARBA" id="ARBA00022734"/>
    </source>
</evidence>
<dbReference type="InterPro" id="IPR016187">
    <property type="entry name" value="CTDL_fold"/>
</dbReference>
<dbReference type="CDD" id="cd00037">
    <property type="entry name" value="CLECT"/>
    <property type="match status" value="1"/>
</dbReference>
<keyword evidence="6" id="KW-1185">Reference proteome</keyword>
<feature type="domain" description="C-type lectin" evidence="4">
    <location>
        <begin position="14"/>
        <end position="112"/>
    </location>
</feature>
<evidence type="ECO:0000256" key="3">
    <source>
        <dbReference type="SAM" id="SignalP"/>
    </source>
</evidence>
<evidence type="ECO:0000259" key="4">
    <source>
        <dbReference type="PROSITE" id="PS50041"/>
    </source>
</evidence>
<dbReference type="PROSITE" id="PS50041">
    <property type="entry name" value="C_TYPE_LECTIN_2"/>
    <property type="match status" value="1"/>
</dbReference>
<dbReference type="EMBL" id="BMAT01007416">
    <property type="protein sequence ID" value="GFR63758.1"/>
    <property type="molecule type" value="Genomic_DNA"/>
</dbReference>
<dbReference type="InterPro" id="IPR018378">
    <property type="entry name" value="C-type_lectin_CS"/>
</dbReference>
<evidence type="ECO:0000256" key="2">
    <source>
        <dbReference type="ARBA" id="ARBA00023157"/>
    </source>
</evidence>
<keyword evidence="2" id="KW-1015">Disulfide bond</keyword>
<organism evidence="5 6">
    <name type="scientific">Elysia marginata</name>
    <dbReference type="NCBI Taxonomy" id="1093978"/>
    <lineage>
        <taxon>Eukaryota</taxon>
        <taxon>Metazoa</taxon>
        <taxon>Spiralia</taxon>
        <taxon>Lophotrochozoa</taxon>
        <taxon>Mollusca</taxon>
        <taxon>Gastropoda</taxon>
        <taxon>Heterobranchia</taxon>
        <taxon>Euthyneura</taxon>
        <taxon>Panpulmonata</taxon>
        <taxon>Sacoglossa</taxon>
        <taxon>Placobranchoidea</taxon>
        <taxon>Plakobranchidae</taxon>
        <taxon>Elysia</taxon>
    </lineage>
</organism>
<comment type="caution">
    <text evidence="5">The sequence shown here is derived from an EMBL/GenBank/DDBJ whole genome shotgun (WGS) entry which is preliminary data.</text>
</comment>
<keyword evidence="1" id="KW-0430">Lectin</keyword>
<dbReference type="PANTHER" id="PTHR22799:SF6">
    <property type="entry name" value="C-TYPE LECTIN DOMAIN FAMILY 4 MEMBER M-LIKE"/>
    <property type="match status" value="1"/>
</dbReference>
<sequence>MTKSKGLFAVFVLMAAIRSAALSTDLILKLPTENQRLQPFWIGLHDRDEEGVFYWLDETQPAKYLSWGPGQPNNFMREDSVGQDCVQINYWSNGSRNWGDQDCGEQVRYICEKYIMSSPLGKKKQSLVVT</sequence>
<protein>
    <submittedName>
        <fullName evidence="5">Versican core protein</fullName>
    </submittedName>
</protein>
<feature type="chain" id="PRO_5043808626" evidence="3">
    <location>
        <begin position="22"/>
        <end position="130"/>
    </location>
</feature>
<proteinExistence type="predicted"/>
<evidence type="ECO:0000313" key="6">
    <source>
        <dbReference type="Proteomes" id="UP000762676"/>
    </source>
</evidence>
<reference evidence="5 6" key="1">
    <citation type="journal article" date="2021" name="Elife">
        <title>Chloroplast acquisition without the gene transfer in kleptoplastic sea slugs, Plakobranchus ocellatus.</title>
        <authorList>
            <person name="Maeda T."/>
            <person name="Takahashi S."/>
            <person name="Yoshida T."/>
            <person name="Shimamura S."/>
            <person name="Takaki Y."/>
            <person name="Nagai Y."/>
            <person name="Toyoda A."/>
            <person name="Suzuki Y."/>
            <person name="Arimoto A."/>
            <person name="Ishii H."/>
            <person name="Satoh N."/>
            <person name="Nishiyama T."/>
            <person name="Hasebe M."/>
            <person name="Maruyama T."/>
            <person name="Minagawa J."/>
            <person name="Obokata J."/>
            <person name="Shigenobu S."/>
        </authorList>
    </citation>
    <scope>NUCLEOTIDE SEQUENCE [LARGE SCALE GENOMIC DNA]</scope>
</reference>
<dbReference type="Pfam" id="PF00059">
    <property type="entry name" value="Lectin_C"/>
    <property type="match status" value="1"/>
</dbReference>
<dbReference type="GO" id="GO:0030246">
    <property type="term" value="F:carbohydrate binding"/>
    <property type="evidence" value="ECO:0007669"/>
    <property type="project" value="UniProtKB-KW"/>
</dbReference>
<gene>
    <name evidence="5" type="ORF">ElyMa_003613700</name>
</gene>
<feature type="signal peptide" evidence="3">
    <location>
        <begin position="1"/>
        <end position="21"/>
    </location>
</feature>
<keyword evidence="3" id="KW-0732">Signal</keyword>